<dbReference type="Pfam" id="PF00106">
    <property type="entry name" value="adh_short"/>
    <property type="match status" value="1"/>
</dbReference>
<evidence type="ECO:0008006" key="4">
    <source>
        <dbReference type="Google" id="ProtNLM"/>
    </source>
</evidence>
<evidence type="ECO:0000313" key="3">
    <source>
        <dbReference type="Proteomes" id="UP000310200"/>
    </source>
</evidence>
<dbReference type="Gene3D" id="3.40.50.720">
    <property type="entry name" value="NAD(P)-binding Rossmann-like Domain"/>
    <property type="match status" value="1"/>
</dbReference>
<proteinExistence type="predicted"/>
<comment type="caution">
    <text evidence="2">The sequence shown here is derived from an EMBL/GenBank/DDBJ whole genome shotgun (WGS) entry which is preliminary data.</text>
</comment>
<sequence length="346" mass="38569">MLLEAIIVCVSIVVGAIAYSKCLLCHIKYFYLGAAYHFHDVLNARYNKIDLPSKPDKVAIVTGGSRGIGAEVVKKLLQCDMEVIIACRTISAGEKLILEIRKSGITSGRAKVYKLDNSSLESVRGFAKQIKADYDQIHILINNAGIMFPRAYKNTEDGYEEQWAVNYLSHFLLTSLLLPLLNAGGRPGECSRIVNVTSCAHDLGTIDYDYIINCSKETFCTHASYGQSKLAQTTSTIILQRLLKDKSLNVLVYSVHPGVVRTDLFNEYALLGNNKWLMTMWKTPDRGATPIIYAAMSKDVERKGGICISNCKELAVPPLALKEEIQERLLELSLKQAHLKDLFQYL</sequence>
<dbReference type="PRINTS" id="PR00081">
    <property type="entry name" value="GDHRDH"/>
</dbReference>
<dbReference type="GO" id="GO:0016491">
    <property type="term" value="F:oxidoreductase activity"/>
    <property type="evidence" value="ECO:0007669"/>
    <property type="project" value="UniProtKB-KW"/>
</dbReference>
<dbReference type="EMBL" id="QBLH01002806">
    <property type="protein sequence ID" value="TGZ46825.1"/>
    <property type="molecule type" value="Genomic_DNA"/>
</dbReference>
<dbReference type="InterPro" id="IPR036291">
    <property type="entry name" value="NAD(P)-bd_dom_sf"/>
</dbReference>
<dbReference type="Proteomes" id="UP000310200">
    <property type="component" value="Unassembled WGS sequence"/>
</dbReference>
<dbReference type="InterPro" id="IPR002347">
    <property type="entry name" value="SDR_fam"/>
</dbReference>
<dbReference type="PANTHER" id="PTHR43157:SF31">
    <property type="entry name" value="PHOSPHATIDYLINOSITOL-GLYCAN BIOSYNTHESIS CLASS F PROTEIN"/>
    <property type="match status" value="1"/>
</dbReference>
<organism evidence="2 3">
    <name type="scientific">Temnothorax longispinosus</name>
    <dbReference type="NCBI Taxonomy" id="300112"/>
    <lineage>
        <taxon>Eukaryota</taxon>
        <taxon>Metazoa</taxon>
        <taxon>Ecdysozoa</taxon>
        <taxon>Arthropoda</taxon>
        <taxon>Hexapoda</taxon>
        <taxon>Insecta</taxon>
        <taxon>Pterygota</taxon>
        <taxon>Neoptera</taxon>
        <taxon>Endopterygota</taxon>
        <taxon>Hymenoptera</taxon>
        <taxon>Apocrita</taxon>
        <taxon>Aculeata</taxon>
        <taxon>Formicoidea</taxon>
        <taxon>Formicidae</taxon>
        <taxon>Myrmicinae</taxon>
        <taxon>Temnothorax</taxon>
    </lineage>
</organism>
<name>A0A4S2KBX1_9HYME</name>
<keyword evidence="3" id="KW-1185">Reference proteome</keyword>
<reference evidence="2 3" key="1">
    <citation type="journal article" date="2019" name="Philos. Trans. R. Soc. Lond., B, Biol. Sci.">
        <title>Ant behaviour and brain gene expression of defending hosts depend on the ecological success of the intruding social parasite.</title>
        <authorList>
            <person name="Kaur R."/>
            <person name="Stoldt M."/>
            <person name="Jongepier E."/>
            <person name="Feldmeyer B."/>
            <person name="Menzel F."/>
            <person name="Bornberg-Bauer E."/>
            <person name="Foitzik S."/>
        </authorList>
    </citation>
    <scope>NUCLEOTIDE SEQUENCE [LARGE SCALE GENOMIC DNA]</scope>
    <source>
        <tissue evidence="2">Whole body</tissue>
    </source>
</reference>
<accession>A0A4S2KBX1</accession>
<protein>
    <recommendedName>
        <fullName evidence="4">Dehydrogenase/reductase SDR family member on chromosome X</fullName>
    </recommendedName>
</protein>
<dbReference type="SUPFAM" id="SSF51735">
    <property type="entry name" value="NAD(P)-binding Rossmann-fold domains"/>
    <property type="match status" value="1"/>
</dbReference>
<evidence type="ECO:0000313" key="2">
    <source>
        <dbReference type="EMBL" id="TGZ46825.1"/>
    </source>
</evidence>
<dbReference type="STRING" id="300112.A0A4S2KBX1"/>
<evidence type="ECO:0000256" key="1">
    <source>
        <dbReference type="ARBA" id="ARBA00023002"/>
    </source>
</evidence>
<gene>
    <name evidence="2" type="ORF">DBV15_02589</name>
</gene>
<keyword evidence="1" id="KW-0560">Oxidoreductase</keyword>
<dbReference type="PANTHER" id="PTHR43157">
    <property type="entry name" value="PHOSPHATIDYLINOSITOL-GLYCAN BIOSYNTHESIS CLASS F PROTEIN-RELATED"/>
    <property type="match status" value="1"/>
</dbReference>
<dbReference type="AlphaFoldDB" id="A0A4S2KBX1"/>